<comment type="caution">
    <text evidence="3">The sequence shown here is derived from an EMBL/GenBank/DDBJ whole genome shotgun (WGS) entry which is preliminary data.</text>
</comment>
<feature type="region of interest" description="Disordered" evidence="1">
    <location>
        <begin position="223"/>
        <end position="263"/>
    </location>
</feature>
<keyword evidence="3" id="KW-0808">Transferase</keyword>
<evidence type="ECO:0000313" key="4">
    <source>
        <dbReference type="EMBL" id="MCG6660123.1"/>
    </source>
</evidence>
<evidence type="ECO:0000256" key="1">
    <source>
        <dbReference type="SAM" id="MobiDB-lite"/>
    </source>
</evidence>
<accession>A0A7V9VXX7</accession>
<keyword evidence="3" id="KW-0489">Methyltransferase</keyword>
<evidence type="ECO:0000313" key="5">
    <source>
        <dbReference type="Proteomes" id="UP000518091"/>
    </source>
</evidence>
<dbReference type="InterPro" id="IPR013216">
    <property type="entry name" value="Methyltransf_11"/>
</dbReference>
<dbReference type="SUPFAM" id="SSF53335">
    <property type="entry name" value="S-adenosyl-L-methionine-dependent methyltransferases"/>
    <property type="match status" value="1"/>
</dbReference>
<gene>
    <name evidence="3" type="ORF">H1D44_00895</name>
    <name evidence="4" type="ORF">HOP48_00970</name>
</gene>
<dbReference type="AlphaFoldDB" id="A0A7V9VXX7"/>
<dbReference type="InterPro" id="IPR029063">
    <property type="entry name" value="SAM-dependent_MTases_sf"/>
</dbReference>
<sequence length="263" mass="29412">MSNLREPLALARLFREGRRYWASEDGQAHWRAERACLGPVCESLHGGHSLELGMGPSLTDMSPIRHNLRWAPTVELTETSSTLVCPLDALALPDECLHLVIVHHLLEVVEEPHKLLQEAARVTADDGCLIVLGWMPLGITGLGRLSPWRRERLPWRGHWRTPSKLNDWLAFVDFRIERVDYCGFHLPGSLPNNAALETLGRRHNVPLGDSYVIRARRRTRLAQSQKPRLNIQGTLGGGALGHATRVGTPAPEPSRRTTEVEGQ</sequence>
<feature type="compositionally biased region" description="Basic and acidic residues" evidence="1">
    <location>
        <begin position="253"/>
        <end position="263"/>
    </location>
</feature>
<dbReference type="Pfam" id="PF08241">
    <property type="entry name" value="Methyltransf_11"/>
    <property type="match status" value="1"/>
</dbReference>
<organism evidence="3 5">
    <name type="scientific">Billgrantia kenyensis</name>
    <dbReference type="NCBI Taxonomy" id="321266"/>
    <lineage>
        <taxon>Bacteria</taxon>
        <taxon>Pseudomonadati</taxon>
        <taxon>Pseudomonadota</taxon>
        <taxon>Gammaproteobacteria</taxon>
        <taxon>Oceanospirillales</taxon>
        <taxon>Halomonadaceae</taxon>
        <taxon>Billgrantia</taxon>
    </lineage>
</organism>
<evidence type="ECO:0000259" key="2">
    <source>
        <dbReference type="Pfam" id="PF08241"/>
    </source>
</evidence>
<dbReference type="RefSeq" id="WP_181512963.1">
    <property type="nucleotide sequence ID" value="NZ_JABFUB010000001.1"/>
</dbReference>
<reference evidence="3 5" key="2">
    <citation type="submission" date="2020-07" db="EMBL/GenBank/DDBJ databases">
        <title>Identification of Halomonas strains.</title>
        <authorList>
            <person name="Xiao Z."/>
            <person name="Shen J."/>
        </authorList>
    </citation>
    <scope>NUCLEOTIDE SEQUENCE [LARGE SCALE GENOMIC DNA]</scope>
    <source>
        <strain evidence="3 5">DSM 17331</strain>
    </source>
</reference>
<protein>
    <submittedName>
        <fullName evidence="3">Methyltransferase domain-containing protein</fullName>
    </submittedName>
</protein>
<evidence type="ECO:0000313" key="6">
    <source>
        <dbReference type="Proteomes" id="UP000814353"/>
    </source>
</evidence>
<name>A0A7V9VXX7_9GAMM</name>
<keyword evidence="6" id="KW-1185">Reference proteome</keyword>
<dbReference type="EMBL" id="JABFUB010000001">
    <property type="protein sequence ID" value="MCG6660123.1"/>
    <property type="molecule type" value="Genomic_DNA"/>
</dbReference>
<dbReference type="Proteomes" id="UP000518091">
    <property type="component" value="Unassembled WGS sequence"/>
</dbReference>
<dbReference type="Gene3D" id="3.40.50.150">
    <property type="entry name" value="Vaccinia Virus protein VP39"/>
    <property type="match status" value="1"/>
</dbReference>
<feature type="domain" description="Methyltransferase type 11" evidence="2">
    <location>
        <begin position="80"/>
        <end position="131"/>
    </location>
</feature>
<dbReference type="GO" id="GO:0032259">
    <property type="term" value="P:methylation"/>
    <property type="evidence" value="ECO:0007669"/>
    <property type="project" value="UniProtKB-KW"/>
</dbReference>
<dbReference type="GO" id="GO:0008757">
    <property type="term" value="F:S-adenosylmethionine-dependent methyltransferase activity"/>
    <property type="evidence" value="ECO:0007669"/>
    <property type="project" value="InterPro"/>
</dbReference>
<dbReference type="Proteomes" id="UP000814353">
    <property type="component" value="Unassembled WGS sequence"/>
</dbReference>
<proteinExistence type="predicted"/>
<dbReference type="EMBL" id="JACEFT010000001">
    <property type="protein sequence ID" value="MBA2777453.1"/>
    <property type="molecule type" value="Genomic_DNA"/>
</dbReference>
<evidence type="ECO:0000313" key="3">
    <source>
        <dbReference type="EMBL" id="MBA2777453.1"/>
    </source>
</evidence>
<reference evidence="4 6" key="1">
    <citation type="submission" date="2020-05" db="EMBL/GenBank/DDBJ databases">
        <title>Comparative genomic analysis of denitrifying bacteria from Halomonas genus.</title>
        <authorList>
            <person name="Wang L."/>
            <person name="Shao Z."/>
        </authorList>
    </citation>
    <scope>NUCLEOTIDE SEQUENCE [LARGE SCALE GENOMIC DNA]</scope>
    <source>
        <strain evidence="4 6">DSM 17331</strain>
    </source>
</reference>